<reference evidence="13" key="1">
    <citation type="submission" date="2021-02" db="EMBL/GenBank/DDBJ databases">
        <authorList>
            <person name="Dougan E. K."/>
            <person name="Rhodes N."/>
            <person name="Thang M."/>
            <person name="Chan C."/>
        </authorList>
    </citation>
    <scope>NUCLEOTIDE SEQUENCE</scope>
</reference>
<dbReference type="GO" id="GO:0046872">
    <property type="term" value="F:metal ion binding"/>
    <property type="evidence" value="ECO:0007669"/>
    <property type="project" value="UniProtKB-KW"/>
</dbReference>
<dbReference type="Gene3D" id="1.20.5.190">
    <property type="match status" value="2"/>
</dbReference>
<dbReference type="InterPro" id="IPR000048">
    <property type="entry name" value="IQ_motif_EF-hand-BS"/>
</dbReference>
<evidence type="ECO:0000313" key="13">
    <source>
        <dbReference type="EMBL" id="CAE8622182.1"/>
    </source>
</evidence>
<dbReference type="OrthoDB" id="2148418at2759"/>
<keyword evidence="14" id="KW-1185">Reference proteome</keyword>
<evidence type="ECO:0000256" key="11">
    <source>
        <dbReference type="ARBA" id="ARBA00049015"/>
    </source>
</evidence>
<feature type="non-terminal residue" evidence="13">
    <location>
        <position position="1"/>
    </location>
</feature>
<dbReference type="PROSITE" id="PS50096">
    <property type="entry name" value="IQ"/>
    <property type="match status" value="6"/>
</dbReference>
<comment type="catalytic activity">
    <reaction evidence="11">
        <text>alpha-NAD(+) + H2O = ADP-D-ribose + nicotinamide + H(+)</text>
        <dbReference type="Rhea" id="RHEA:68792"/>
        <dbReference type="ChEBI" id="CHEBI:15377"/>
        <dbReference type="ChEBI" id="CHEBI:15378"/>
        <dbReference type="ChEBI" id="CHEBI:17154"/>
        <dbReference type="ChEBI" id="CHEBI:57967"/>
        <dbReference type="ChEBI" id="CHEBI:77017"/>
    </reaction>
</comment>
<dbReference type="Proteomes" id="UP000654075">
    <property type="component" value="Unassembled WGS sequence"/>
</dbReference>
<evidence type="ECO:0000256" key="6">
    <source>
        <dbReference type="ARBA" id="ARBA00042471"/>
    </source>
</evidence>
<keyword evidence="3" id="KW-0378">Hydrolase</keyword>
<accession>A0A813G7B3</accession>
<sequence length="685" mass="77655">VQVKRRELQTLKARKAAAVHIQRTFQGGQGRARAADAGVAYQADMLRYKSATKLQSMVRRDHAIRRVDKVRAEKFDQMNRAATKIRKMVLGAQTRRKYKELLYELSRNVGAIITMQRHARGFLVRLRMWRQAIRAEEELWGSLEIQRVWRGYQGRVKWEAKYEQLWSREMAASMINRNVRGWVARNKVNRIRRKIARTEFERARQRFRASQRIQALARGVLVRKVFRQRFVRARHAAVQIQRIARGHALRKRMWQQVKVQRAVKIQAHVRGCLVRRRRMHLIAKVICIQRNWRQWLRKSPEVREKAVEQMRERKKKLGPLGVWAAPASSMQDRIEGAFFGTLVADALTLGSHYEYDAKVIKKAYGGTISRYMAPGELMGGTTHGVGWGRMNYHPGQKAGDQTDYGEYNLLILEYLAQRPAAEASKRIKLEGLIPHWKGRLTSKSWGAWKCSQTKQTLQQVQAGQPFSSLGGGSDAMSLRHAAAYAVFKSEDDIVHAARTSMFTHRNAHSLGGGEFFGRVAFRVIHKGLKPRAAIEQVASEMSSWFKDKVKQGIDKFEEASNPSKQLSGEEFKDDLAMTSMARLWDVGKSEPIKVGKASPTEGTLPSSVYIILMYEEDLAAALKANAMVGGDNASRAVAIGLVLGAYHGASAIPAELRSGLNAWSKAEGLLRKLPLLSKATKVDEL</sequence>
<evidence type="ECO:0000256" key="3">
    <source>
        <dbReference type="ARBA" id="ARBA00022801"/>
    </source>
</evidence>
<evidence type="ECO:0000256" key="9">
    <source>
        <dbReference type="ARBA" id="ARBA00043187"/>
    </source>
</evidence>
<dbReference type="InterPro" id="IPR050792">
    <property type="entry name" value="ADP-ribosylglycohydrolase"/>
</dbReference>
<evidence type="ECO:0000256" key="4">
    <source>
        <dbReference type="ARBA" id="ARBA00041057"/>
    </source>
</evidence>
<comment type="caution">
    <text evidence="13">The sequence shown here is derived from an EMBL/GenBank/DDBJ whole genome shotgun (WGS) entry which is preliminary data.</text>
</comment>
<evidence type="ECO:0000256" key="10">
    <source>
        <dbReference type="ARBA" id="ARBA00043193"/>
    </source>
</evidence>
<dbReference type="GO" id="GO:0004649">
    <property type="term" value="F:poly(ADP-ribose) glycohydrolase activity"/>
    <property type="evidence" value="ECO:0007669"/>
    <property type="project" value="UniProtKB-EC"/>
</dbReference>
<keyword evidence="12" id="KW-0479">Metal-binding</keyword>
<feature type="binding site" evidence="12">
    <location>
        <position position="631"/>
    </location>
    <ligand>
        <name>Mg(2+)</name>
        <dbReference type="ChEBI" id="CHEBI:18420"/>
        <label>1</label>
    </ligand>
</feature>
<dbReference type="InterPro" id="IPR036705">
    <property type="entry name" value="Ribosyl_crysJ1_sf"/>
</dbReference>
<organism evidence="13 14">
    <name type="scientific">Polarella glacialis</name>
    <name type="common">Dinoflagellate</name>
    <dbReference type="NCBI Taxonomy" id="89957"/>
    <lineage>
        <taxon>Eukaryota</taxon>
        <taxon>Sar</taxon>
        <taxon>Alveolata</taxon>
        <taxon>Dinophyceae</taxon>
        <taxon>Suessiales</taxon>
        <taxon>Suessiaceae</taxon>
        <taxon>Polarella</taxon>
    </lineage>
</organism>
<dbReference type="Pfam" id="PF03747">
    <property type="entry name" value="ADP_ribosyl_GH"/>
    <property type="match status" value="1"/>
</dbReference>
<name>A0A813G7B3_POLGL</name>
<dbReference type="SMART" id="SM00015">
    <property type="entry name" value="IQ"/>
    <property type="match status" value="8"/>
</dbReference>
<evidence type="ECO:0000256" key="1">
    <source>
        <dbReference type="ARBA" id="ARBA00010702"/>
    </source>
</evidence>
<evidence type="ECO:0000256" key="5">
    <source>
        <dbReference type="ARBA" id="ARBA00042398"/>
    </source>
</evidence>
<dbReference type="EMBL" id="CAJNNV010027916">
    <property type="protein sequence ID" value="CAE8622182.1"/>
    <property type="molecule type" value="Genomic_DNA"/>
</dbReference>
<feature type="binding site" evidence="12">
    <location>
        <position position="634"/>
    </location>
    <ligand>
        <name>Mg(2+)</name>
        <dbReference type="ChEBI" id="CHEBI:18420"/>
        <label>1</label>
    </ligand>
</feature>
<comment type="similarity">
    <text evidence="1">Belongs to the ADP-ribosylglycohydrolase family.</text>
</comment>
<evidence type="ECO:0000256" key="7">
    <source>
        <dbReference type="ARBA" id="ARBA00042722"/>
    </source>
</evidence>
<dbReference type="EC" id="3.2.1.143" evidence="2"/>
<evidence type="ECO:0000256" key="12">
    <source>
        <dbReference type="PIRSR" id="PIRSR605502-1"/>
    </source>
</evidence>
<dbReference type="InterPro" id="IPR005502">
    <property type="entry name" value="Ribosyl_crysJ1"/>
</dbReference>
<dbReference type="PANTHER" id="PTHR16222">
    <property type="entry name" value="ADP-RIBOSYLGLYCOHYDROLASE"/>
    <property type="match status" value="1"/>
</dbReference>
<protein>
    <recommendedName>
        <fullName evidence="4">ADP-ribosylhydrolase ARH3</fullName>
        <ecNumber evidence="2">3.2.1.143</ecNumber>
    </recommendedName>
    <alternativeName>
        <fullName evidence="5">ADP-ribose glycohydrolase ARH3</fullName>
    </alternativeName>
    <alternativeName>
        <fullName evidence="6">ADP-ribosylhydrolase 3</fullName>
    </alternativeName>
    <alternativeName>
        <fullName evidence="9">O-acetyl-ADP-ribose deacetylase ARH3</fullName>
    </alternativeName>
    <alternativeName>
        <fullName evidence="10">Poly(ADP-ribose) glycohydrolase ARH3</fullName>
    </alternativeName>
    <alternativeName>
        <fullName evidence="8">[Protein ADP-ribosylarginine] hydrolase-like protein 2</fullName>
    </alternativeName>
    <alternativeName>
        <fullName evidence="7">[Protein ADP-ribosylserine] hydrolase</fullName>
    </alternativeName>
</protein>
<evidence type="ECO:0000256" key="2">
    <source>
        <dbReference type="ARBA" id="ARBA00012255"/>
    </source>
</evidence>
<dbReference type="Gene3D" id="1.10.4080.10">
    <property type="entry name" value="ADP-ribosylation/Crystallin J1"/>
    <property type="match status" value="1"/>
</dbReference>
<evidence type="ECO:0000313" key="14">
    <source>
        <dbReference type="Proteomes" id="UP000654075"/>
    </source>
</evidence>
<dbReference type="PANTHER" id="PTHR16222:SF24">
    <property type="entry name" value="ADP-RIBOSYLHYDROLASE ARH3"/>
    <property type="match status" value="1"/>
</dbReference>
<dbReference type="Pfam" id="PF00612">
    <property type="entry name" value="IQ"/>
    <property type="match status" value="2"/>
</dbReference>
<dbReference type="SUPFAM" id="SSF101478">
    <property type="entry name" value="ADP-ribosylglycohydrolase"/>
    <property type="match status" value="1"/>
</dbReference>
<dbReference type="AlphaFoldDB" id="A0A813G7B3"/>
<evidence type="ECO:0000256" key="8">
    <source>
        <dbReference type="ARBA" id="ARBA00042850"/>
    </source>
</evidence>
<feature type="binding site" evidence="12">
    <location>
        <position position="403"/>
    </location>
    <ligand>
        <name>Mg(2+)</name>
        <dbReference type="ChEBI" id="CHEBI:18420"/>
        <label>1</label>
    </ligand>
</feature>
<proteinExistence type="inferred from homology"/>
<feature type="binding site" evidence="12">
    <location>
        <position position="402"/>
    </location>
    <ligand>
        <name>Mg(2+)</name>
        <dbReference type="ChEBI" id="CHEBI:18420"/>
        <label>1</label>
    </ligand>
</feature>
<keyword evidence="12" id="KW-0460">Magnesium</keyword>
<comment type="cofactor">
    <cofactor evidence="12">
        <name>Mg(2+)</name>
        <dbReference type="ChEBI" id="CHEBI:18420"/>
    </cofactor>
    <text evidence="12">Binds 2 magnesium ions per subunit.</text>
</comment>
<gene>
    <name evidence="13" type="ORF">PGLA1383_LOCUS39674</name>
</gene>